<dbReference type="InterPro" id="IPR001965">
    <property type="entry name" value="Znf_PHD"/>
</dbReference>
<reference evidence="8 9" key="1">
    <citation type="submission" date="2018-11" db="EMBL/GenBank/DDBJ databases">
        <authorList>
            <consortium name="Pathogen Informatics"/>
        </authorList>
    </citation>
    <scope>NUCLEOTIDE SEQUENCE [LARGE SCALE GENOMIC DNA]</scope>
</reference>
<keyword evidence="1" id="KW-0479">Metal-binding</keyword>
<accession>A0A3P7YZ62</accession>
<evidence type="ECO:0000256" key="3">
    <source>
        <dbReference type="ARBA" id="ARBA00022833"/>
    </source>
</evidence>
<dbReference type="PROSITE" id="PS01359">
    <property type="entry name" value="ZF_PHD_1"/>
    <property type="match status" value="1"/>
</dbReference>
<name>A0A183FMB3_HELPZ</name>
<dbReference type="Gene3D" id="3.30.40.10">
    <property type="entry name" value="Zinc/RING finger domain, C3HC4 (zinc finger)"/>
    <property type="match status" value="1"/>
</dbReference>
<organism evidence="9 10">
    <name type="scientific">Heligmosomoides polygyrus</name>
    <name type="common">Parasitic roundworm</name>
    <dbReference type="NCBI Taxonomy" id="6339"/>
    <lineage>
        <taxon>Eukaryota</taxon>
        <taxon>Metazoa</taxon>
        <taxon>Ecdysozoa</taxon>
        <taxon>Nematoda</taxon>
        <taxon>Chromadorea</taxon>
        <taxon>Rhabditida</taxon>
        <taxon>Rhabditina</taxon>
        <taxon>Rhabditomorpha</taxon>
        <taxon>Strongyloidea</taxon>
        <taxon>Heligmosomidae</taxon>
        <taxon>Heligmosomoides</taxon>
    </lineage>
</organism>
<evidence type="ECO:0000313" key="8">
    <source>
        <dbReference type="EMBL" id="VDO76637.1"/>
    </source>
</evidence>
<dbReference type="SUPFAM" id="SSF82199">
    <property type="entry name" value="SET domain"/>
    <property type="match status" value="1"/>
</dbReference>
<keyword evidence="9" id="KW-1185">Reference proteome</keyword>
<dbReference type="Gene3D" id="2.170.270.10">
    <property type="entry name" value="SET domain"/>
    <property type="match status" value="1"/>
</dbReference>
<dbReference type="SUPFAM" id="SSF57903">
    <property type="entry name" value="FYVE/PHD zinc finger"/>
    <property type="match status" value="1"/>
</dbReference>
<feature type="domain" description="Zinc finger PHD-type" evidence="7">
    <location>
        <begin position="123"/>
        <end position="169"/>
    </location>
</feature>
<dbReference type="SMART" id="SM00249">
    <property type="entry name" value="PHD"/>
    <property type="match status" value="1"/>
</dbReference>
<dbReference type="GO" id="GO:0070210">
    <property type="term" value="C:Rpd3L-Expanded complex"/>
    <property type="evidence" value="ECO:0007669"/>
    <property type="project" value="TreeGrafter"/>
</dbReference>
<evidence type="ECO:0000256" key="6">
    <source>
        <dbReference type="SAM" id="MobiDB-lite"/>
    </source>
</evidence>
<dbReference type="PANTHER" id="PTHR46462:SF3">
    <property type="entry name" value="UPSET, ISOFORM A"/>
    <property type="match status" value="1"/>
</dbReference>
<evidence type="ECO:0000256" key="2">
    <source>
        <dbReference type="ARBA" id="ARBA00022771"/>
    </source>
</evidence>
<feature type="region of interest" description="Disordered" evidence="6">
    <location>
        <begin position="15"/>
        <end position="48"/>
    </location>
</feature>
<gene>
    <name evidence="8" type="ORF">HPBE_LOCUS8513</name>
</gene>
<evidence type="ECO:0000313" key="9">
    <source>
        <dbReference type="Proteomes" id="UP000050761"/>
    </source>
</evidence>
<dbReference type="GO" id="GO:0034967">
    <property type="term" value="C:Set3 complex"/>
    <property type="evidence" value="ECO:0007669"/>
    <property type="project" value="TreeGrafter"/>
</dbReference>
<evidence type="ECO:0000256" key="1">
    <source>
        <dbReference type="ARBA" id="ARBA00022723"/>
    </source>
</evidence>
<keyword evidence="2" id="KW-0863">Zinc-finger</keyword>
<proteinExistence type="predicted"/>
<dbReference type="PANTHER" id="PTHR46462">
    <property type="entry name" value="UPSET, ISOFORM A"/>
    <property type="match status" value="1"/>
</dbReference>
<accession>A0A183FMB3</accession>
<dbReference type="InterPro" id="IPR019786">
    <property type="entry name" value="Zinc_finger_PHD-type_CS"/>
</dbReference>
<feature type="compositionally biased region" description="Polar residues" evidence="6">
    <location>
        <begin position="33"/>
        <end position="44"/>
    </location>
</feature>
<dbReference type="Proteomes" id="UP000050761">
    <property type="component" value="Unassembled WGS sequence"/>
</dbReference>
<keyword evidence="4" id="KW-0156">Chromatin regulator</keyword>
<dbReference type="WBParaSite" id="HPBE_0000851201-mRNA-1">
    <property type="protein sequence ID" value="HPBE_0000851201-mRNA-1"/>
    <property type="gene ID" value="HPBE_0000851201"/>
</dbReference>
<dbReference type="InterPro" id="IPR046341">
    <property type="entry name" value="SET_dom_sf"/>
</dbReference>
<dbReference type="GO" id="GO:0008270">
    <property type="term" value="F:zinc ion binding"/>
    <property type="evidence" value="ECO:0007669"/>
    <property type="project" value="UniProtKB-KW"/>
</dbReference>
<sequence>MNGFQAYDGSMAPELPPPLPPMASAQAARGAHQSPNLTSPSHLSSQRDHSAHSYQQRSQCSSDFCLRLKNWYCFGETIWRMLAPILAVTRTNHQRFAFKAKQFMFPKPMLAFQEAEWGDYVTRCLCEMQHNDEWMVECEKCNVWQHMKCMGLDPKKFDQNDTYLCEICKPRPLKWTKKQAQEIQLKQLKAVSREKERKMAEKLRRREERKRAKLNQPAKRGPAAYKKFQMISRNEYTKRAKQMLALFDTTAGAQSILDNSRDLKRGKRMFVAPDIEGLVSTEAIKQDDVIMEYVGHVCLPDECPGRLQRGALQPYCVLYNGLGQNLLCIDARRQGSDARFGVCALSSVFSRTCVNSEVSLLIRNPFEGRWFETLVERYVG</sequence>
<feature type="coiled-coil region" evidence="5">
    <location>
        <begin position="178"/>
        <end position="213"/>
    </location>
</feature>
<keyword evidence="5" id="KW-0175">Coiled coil</keyword>
<dbReference type="EMBL" id="UZAH01026170">
    <property type="protein sequence ID" value="VDO76637.1"/>
    <property type="molecule type" value="Genomic_DNA"/>
</dbReference>
<evidence type="ECO:0000313" key="10">
    <source>
        <dbReference type="WBParaSite" id="HPBE_0000851201-mRNA-1"/>
    </source>
</evidence>
<evidence type="ECO:0000256" key="5">
    <source>
        <dbReference type="SAM" id="Coils"/>
    </source>
</evidence>
<dbReference type="GO" id="GO:0006355">
    <property type="term" value="P:regulation of DNA-templated transcription"/>
    <property type="evidence" value="ECO:0007669"/>
    <property type="project" value="TreeGrafter"/>
</dbReference>
<protein>
    <submittedName>
        <fullName evidence="10">PHD domain-containing protein</fullName>
    </submittedName>
</protein>
<dbReference type="AlphaFoldDB" id="A0A183FMB3"/>
<reference evidence="10" key="2">
    <citation type="submission" date="2019-09" db="UniProtKB">
        <authorList>
            <consortium name="WormBaseParasite"/>
        </authorList>
    </citation>
    <scope>IDENTIFICATION</scope>
</reference>
<dbReference type="InterPro" id="IPR013083">
    <property type="entry name" value="Znf_RING/FYVE/PHD"/>
</dbReference>
<dbReference type="InterPro" id="IPR011011">
    <property type="entry name" value="Znf_FYVE_PHD"/>
</dbReference>
<evidence type="ECO:0000256" key="4">
    <source>
        <dbReference type="ARBA" id="ARBA00022853"/>
    </source>
</evidence>
<dbReference type="OrthoDB" id="5877798at2759"/>
<keyword evidence="3" id="KW-0862">Zinc</keyword>
<dbReference type="GO" id="GO:0006325">
    <property type="term" value="P:chromatin organization"/>
    <property type="evidence" value="ECO:0007669"/>
    <property type="project" value="UniProtKB-KW"/>
</dbReference>
<dbReference type="Pfam" id="PF20826">
    <property type="entry name" value="PHD_5"/>
    <property type="match status" value="1"/>
</dbReference>
<evidence type="ECO:0000259" key="7">
    <source>
        <dbReference type="SMART" id="SM00249"/>
    </source>
</evidence>